<feature type="compositionally biased region" description="Low complexity" evidence="1">
    <location>
        <begin position="899"/>
        <end position="914"/>
    </location>
</feature>
<feature type="compositionally biased region" description="Polar residues" evidence="1">
    <location>
        <begin position="3519"/>
        <end position="3528"/>
    </location>
</feature>
<dbReference type="PANTHER" id="PTHR12295:SF30">
    <property type="entry name" value="PROTEIN FURRY"/>
    <property type="match status" value="1"/>
</dbReference>
<evidence type="ECO:0000259" key="3">
    <source>
        <dbReference type="Pfam" id="PF14225"/>
    </source>
</evidence>
<dbReference type="InterPro" id="IPR025481">
    <property type="entry name" value="Cell_Morphogen_C"/>
</dbReference>
<sequence>MDSTSSTRNQPDDEAARIRNVFQELHARVENAQEFLHNASPQVVKEYVQGLQSLKLSLAEKNDVDSSRFESGLTELLNRQWNFEMLVGFWLISQDSELQEKISELALLLRHPTFTRHAEISHDDRVAVINSRSPEQSKELLEKRCKMLTPKRTAEPQDEAEHLLHVRFRTLHAHVEDAEDFLCDAKRQVVEKYLTELEILQNTLSIKTSSYTITNHDFKQGWAKLLNRKIKFEDLVKFWDIRQEKALQETISTLALVHRHPTRSKDVEIPHHNRVAIINSTSLQDAEALLKQLSQPETVQTAIVEDGYDQNYLNADGILDPTLALLKRYTSSWISNDYLAPYTALIGPSMSGKTRLLMELSKHTCVVYICIRPTTSTGHPPRSQYASSILLDPSNKNLENQYELFLLAILEAVADYFQDQTGEKEEILAKWIAHSFPKKGRSGDPPFWSEVKEKMNKFSRCSHSNSNMDYELPKVLTRVKESIVFLDKSTPRVLLAIDEARELLRRSESSDLSPPEYHDPSHRPGKSTQAKLYPPIYKFPTFDVNVPTDLPATWQKLPSAFRLLRYGSPFWGAYVDSANEKGLDGYTVMKELTKFALEKLLCTTKPPTPPSLLTHPQAIALLGSTIQPQLYGAAPLNAELVSSHGAQCMYIHPLREMLISEYPSQFTFSSAANEYLAHDDARWIQCIQVLTFTHRQGYISSGDVGELVSRIILLRAMQETMIQKEKSENSSISTNSDPEKLSMPFGSPVPLLEFLMTLTGLPEKALIKKLTSITKENKDNLLRRGHIFWNHFVSIHHTPAPADLLRKLCRGMAVHCKPNQFGFDQLFTVYLQSDPTEPLHEDSITFCGVQVKNRKQNDQLEDDSHEWTPGFAGMKFKKLHPYLVLYFSLRDSRPQPKGRSYSRPARSSTASSRTIPPKIIEIPNGSLPVEESQRRASLAFYGLKAFPFLSPEFITALEELLDAHPNILLLHEEFEDDKIYVESVSPEVYSKLVDGRSSSAFLSSLLPASMQIEIPDFDDDLPAQNYGAFSSSALSHRRDGSNSSNHQVNLTSGFSFPNFTTSSNLSASRPFGGQQSYPTPTAAPLSRRPSATSNIPSSTIAIHDQSSSTSLVLRRNPSTTHHPPIHASPSSPSLNASYHNPAPPHTTSRTAHRKLSVASLRSGINSKSTPNSDNSRPQQQRHINDQIPNPSAGINNQHASGSSPVSAGTQNGSAHVDHHAPLEVAIYLIMDRFVEECESKLAQLLSKPIPISVEDDVYIPYCLGPGVDPAFDATFVSLAQVSKKNPGQVVNFVMRWKSRQGETNDDYAIQRALVTSGNSLNARRVAAVLSERKSLALVYILCRALISVVQVVTREALGEELGARLEEIIFNSIKNADPHVTSRTPNKQANMNMFAYLLGVLSNIRFTSVSDRFASEIDAMSRVTHLRDQKDGEAKLGNLIRGVQFLKLKVYPLEAFEDTADFISVFATAFESSRGSFVKTTMAETLGPLLVQVVQTATAEVNHPVWGKAINLILNKSHSISDKPSKSRYWNSTVPLMCAAVGAAPQEALLPKWTDTVDWCIAKLKEKSTRATVMLGIVRLTWSYLHRVREGASALNKRLEPILKTAFPPDRKNVYPSEVSLDTFASLIHFILYWQLDYGTDFVLRSLLTYANDAHDNNQGLVAQTGAERIMIGITGSLRALTSLEKGEDPPYPTNDNHQSSQNSSNPHNTYDPNYTRSTDSPNDGQALKAELLEKPRIKAFVDAIGTKVLQMAAYCDRTLAPFTTNEDKYLTPWHDNIASRVDVFDGPTVIKRHGAFAVEYPRHLQPTFDVLQTCLQAWPRILNSPASESAALAILLKGLVSLDVGVTIEAKLCLRRFLQAGKSFTVLQVYTRFLVKPEFWVRIKPQLQKGLDSKVENLVKFWVEALTAWCEHIRKVSVNGEDPSFASQPSFGPDGTKLLCFMEAVALVLLCSRSYYIRRSALDALRIIATARGIIQEANSTATPRSLNFDPSCSVTSLLAEAEKRLFDNLNVDDFSSVERNRLVKWKKHRKSANGESLTRLLESDNHADNTLLCFALSSIFGISLVHLPAIVSHARTLLYGQLQRLYPLASDAAGVGGRSTVNGTGLNPGWDDRNLYMSWSSLLISVTSITTSTDPKTGNLSPTIDTLSNTAQSASARERNISPGEDLIKTLVPFLTSDQPPFREAAIRAMSSVHVSMYPTLLEGLSGLAHHLTSERKMIEAQKDRSARPNGTVKIIRLFSAIGKLHESTTKLLFHPDFNITERTIDILCKFTRETCIFLKSQQNIEDIVTISIRKSFLTFGEGLLRKVAILRSSANLEPGLKAQISPLFPKELFLDFYNIAEDLSTRAISGFHTQFSSSHLNLTYSNNPNFPSGNDGHHSRTGSSSSKANVPARGRPSVSSTTITGDLLPASSTMVATLCESYLDVRVGSASQSKSDSNADRPRISSSRILRWIVMIFEKNDHKSHMQARRAFIGSVRSSSESDRLLEATLALCWNESKSITLLQTLFSVLGSALISEPTLHIRDSALLVICLARLTHSDLTMRQQAIDLLRARGMLSAQPDLLSDVEVNLASAFAGQHLAAQARTSAAVCSLRKVDPAEFVLELGSRIIQTDPQKSKPFARMMPNWLNQIHLPTSIPDSASSKFRNLVNVVLLVTSKIIDSQPDEVRSIWISLANASPPNSKAIATYLVGQTARRGLPAFVGLVRILLSCMSHDDATDAIQKDLMGLVEPTKLLAASTPISLTDPGPTSSSGSRSFDLDTCFPALSSRAVCSPMQAVILLLGETMVIRPLTLGDRLAHILHAYVVQVDHTNPPFRAQMQEGLVRFIGMLRRARNPNDQPSGFWDDNSESESWRSFWEFDDLGGSRRHRKGPPANMESLVHLIASLSSHLIPDFSRNWTQVAVEWATQCPVRHIACRSLQVVRVLGLPVDPPLLAELLVRLSNTASDPSQDIQLFALEVLTTYSDCAKIATGSSALYAQLFWTGVSCLETANDLEFLESIELIRSLVKLIEPGHCYEIANSRPSHWEPDASPFRPLLIKGLRSSQLCSASWSLVKDLLDLPENCGIIDWLNGGLALLYAACLPWCFHVLETGVMQYEIDEIALHVGRIAESFRMEGLSRVMVSFAKNRFRTKEDFLRQAVNGIREYFLPKFSADILVVYLGLLCNPLEWLRVKTLAVLKLFLKTIEPTFSSSGISDLGYDLLTPLLHLLQTNASQQALDILAEPMPIKSRPLNARKVFASSDDGLSKKVFGTPDETGWCVPSPQEAMRITRIRLTDVIDTFATSFMSESLNRSSVVEFTYDWGHEADNSIDAQTQSDFAETNESFGDMVSTLHDLSDFFGQDGGNGTALGSSSRISSPLNPSTARVAAILSRSLSKRRANRPSLHVRPSSGTQRPESSHAPQINHNSSSSLLGLSSSSRPLSVISSSGSSSPRRKQAPVEYAHHKPSLSLDSRDDSLDLDDTTPNEDDDDDCDEDDDDNEDEEEEDRHSMSTGNFTGLLGSHHRPVQPHIALGRASPSGTYCTDDS</sequence>
<feature type="region of interest" description="Disordered" evidence="1">
    <location>
        <begin position="893"/>
        <end position="915"/>
    </location>
</feature>
<dbReference type="EMBL" id="PGCI01000011">
    <property type="protein sequence ID" value="PLW50281.1"/>
    <property type="molecule type" value="Genomic_DNA"/>
</dbReference>
<feature type="compositionally biased region" description="Low complexity" evidence="1">
    <location>
        <begin position="3409"/>
        <end position="3433"/>
    </location>
</feature>
<dbReference type="InterPro" id="IPR025614">
    <property type="entry name" value="Cell_morpho_N"/>
</dbReference>
<feature type="compositionally biased region" description="Polar residues" evidence="1">
    <location>
        <begin position="1711"/>
        <end position="1724"/>
    </location>
</feature>
<dbReference type="GO" id="GO:0005938">
    <property type="term" value="C:cell cortex"/>
    <property type="evidence" value="ECO:0007669"/>
    <property type="project" value="TreeGrafter"/>
</dbReference>
<dbReference type="InterPro" id="IPR016024">
    <property type="entry name" value="ARM-type_fold"/>
</dbReference>
<feature type="non-terminal residue" evidence="4">
    <location>
        <position position="3528"/>
    </location>
</feature>
<dbReference type="Pfam" id="PF14222">
    <property type="entry name" value="MOR2-PAG1_N"/>
    <property type="match status" value="1"/>
</dbReference>
<dbReference type="PANTHER" id="PTHR12295">
    <property type="entry name" value="FURRY-RELATED"/>
    <property type="match status" value="1"/>
</dbReference>
<feature type="compositionally biased region" description="Low complexity" evidence="1">
    <location>
        <begin position="1697"/>
        <end position="1709"/>
    </location>
</feature>
<feature type="compositionally biased region" description="Polar residues" evidence="1">
    <location>
        <begin position="1089"/>
        <end position="1111"/>
    </location>
</feature>
<organism evidence="4 5">
    <name type="scientific">Puccinia coronata f. sp. avenae</name>
    <dbReference type="NCBI Taxonomy" id="200324"/>
    <lineage>
        <taxon>Eukaryota</taxon>
        <taxon>Fungi</taxon>
        <taxon>Dikarya</taxon>
        <taxon>Basidiomycota</taxon>
        <taxon>Pucciniomycotina</taxon>
        <taxon>Pucciniomycetes</taxon>
        <taxon>Pucciniales</taxon>
        <taxon>Pucciniaceae</taxon>
        <taxon>Puccinia</taxon>
    </lineage>
</organism>
<feature type="compositionally biased region" description="Polar residues" evidence="1">
    <location>
        <begin position="3391"/>
        <end position="3408"/>
    </location>
</feature>
<protein>
    <submittedName>
        <fullName evidence="4">Uncharacterized protein</fullName>
    </submittedName>
</protein>
<feature type="region of interest" description="Disordered" evidence="1">
    <location>
        <begin position="1684"/>
        <end position="1724"/>
    </location>
</feature>
<dbReference type="GO" id="GO:0030427">
    <property type="term" value="C:site of polarized growth"/>
    <property type="evidence" value="ECO:0007669"/>
    <property type="project" value="TreeGrafter"/>
</dbReference>
<reference evidence="4 5" key="1">
    <citation type="submission" date="2017-11" db="EMBL/GenBank/DDBJ databases">
        <title>De novo assembly and phasing of dikaryotic genomes from two isolates of Puccinia coronata f. sp. avenae, the causal agent of oat crown rust.</title>
        <authorList>
            <person name="Miller M.E."/>
            <person name="Zhang Y."/>
            <person name="Omidvar V."/>
            <person name="Sperschneider J."/>
            <person name="Schwessinger B."/>
            <person name="Raley C."/>
            <person name="Palmer J.M."/>
            <person name="Garnica D."/>
            <person name="Upadhyaya N."/>
            <person name="Rathjen J."/>
            <person name="Taylor J.M."/>
            <person name="Park R.F."/>
            <person name="Dodds P.N."/>
            <person name="Hirsch C.D."/>
            <person name="Kianian S.F."/>
            <person name="Figueroa M."/>
        </authorList>
    </citation>
    <scope>NUCLEOTIDE SEQUENCE [LARGE SCALE GENOMIC DNA]</scope>
    <source>
        <strain evidence="4">12SD80</strain>
    </source>
</reference>
<feature type="compositionally biased region" description="Acidic residues" evidence="1">
    <location>
        <begin position="3459"/>
        <end position="3487"/>
    </location>
</feature>
<evidence type="ECO:0000313" key="4">
    <source>
        <dbReference type="EMBL" id="PLW50281.1"/>
    </source>
</evidence>
<dbReference type="Proteomes" id="UP000235392">
    <property type="component" value="Unassembled WGS sequence"/>
</dbReference>
<feature type="region of interest" description="Disordered" evidence="1">
    <location>
        <begin position="1065"/>
        <end position="1214"/>
    </location>
</feature>
<dbReference type="GO" id="GO:0000902">
    <property type="term" value="P:cell morphogenesis"/>
    <property type="evidence" value="ECO:0007669"/>
    <property type="project" value="InterPro"/>
</dbReference>
<feature type="region of interest" description="Disordered" evidence="1">
    <location>
        <begin position="3379"/>
        <end position="3528"/>
    </location>
</feature>
<dbReference type="SUPFAM" id="SSF48371">
    <property type="entry name" value="ARM repeat"/>
    <property type="match status" value="1"/>
</dbReference>
<gene>
    <name evidence="4" type="ORF">PCASD_01722</name>
</gene>
<dbReference type="Pfam" id="PF14225">
    <property type="entry name" value="MOR2-PAG1_C"/>
    <property type="match status" value="1"/>
</dbReference>
<feature type="region of interest" description="Disordered" evidence="1">
    <location>
        <begin position="2369"/>
        <end position="2407"/>
    </location>
</feature>
<feature type="compositionally biased region" description="Polar residues" evidence="1">
    <location>
        <begin position="1162"/>
        <end position="1213"/>
    </location>
</feature>
<feature type="domain" description="Cell morphogenesis protein N-terminal" evidence="2">
    <location>
        <begin position="1331"/>
        <end position="1911"/>
    </location>
</feature>
<proteinExistence type="predicted"/>
<feature type="domain" description="Cell morphogenesis protein C-terminal" evidence="3">
    <location>
        <begin position="2980"/>
        <end position="3230"/>
    </location>
</feature>
<feature type="compositionally biased region" description="Low complexity" evidence="1">
    <location>
        <begin position="1117"/>
        <end position="1133"/>
    </location>
</feature>
<accession>A0A2N5VJV3</accession>
<feature type="compositionally biased region" description="Polar residues" evidence="1">
    <location>
        <begin position="1065"/>
        <end position="1079"/>
    </location>
</feature>
<name>A0A2N5VJV3_9BASI</name>
<evidence type="ECO:0000256" key="1">
    <source>
        <dbReference type="SAM" id="MobiDB-lite"/>
    </source>
</evidence>
<evidence type="ECO:0000259" key="2">
    <source>
        <dbReference type="Pfam" id="PF14222"/>
    </source>
</evidence>
<feature type="region of interest" description="Disordered" evidence="1">
    <location>
        <begin position="506"/>
        <end position="528"/>
    </location>
</feature>
<evidence type="ECO:0000313" key="5">
    <source>
        <dbReference type="Proteomes" id="UP000235392"/>
    </source>
</evidence>
<dbReference type="InterPro" id="IPR039867">
    <property type="entry name" value="Furry/Tao3/Mor2"/>
</dbReference>
<comment type="caution">
    <text evidence="4">The sequence shown here is derived from an EMBL/GenBank/DDBJ whole genome shotgun (WGS) entry which is preliminary data.</text>
</comment>